<reference evidence="4 5" key="1">
    <citation type="journal article" date="2016" name="Nat. Commun.">
        <title>Ectomycorrhizal ecology is imprinted in the genome of the dominant symbiotic fungus Cenococcum geophilum.</title>
        <authorList>
            <consortium name="DOE Joint Genome Institute"/>
            <person name="Peter M."/>
            <person name="Kohler A."/>
            <person name="Ohm R.A."/>
            <person name="Kuo A."/>
            <person name="Krutzmann J."/>
            <person name="Morin E."/>
            <person name="Arend M."/>
            <person name="Barry K.W."/>
            <person name="Binder M."/>
            <person name="Choi C."/>
            <person name="Clum A."/>
            <person name="Copeland A."/>
            <person name="Grisel N."/>
            <person name="Haridas S."/>
            <person name="Kipfer T."/>
            <person name="LaButti K."/>
            <person name="Lindquist E."/>
            <person name="Lipzen A."/>
            <person name="Maire R."/>
            <person name="Meier B."/>
            <person name="Mihaltcheva S."/>
            <person name="Molinier V."/>
            <person name="Murat C."/>
            <person name="Poggeler S."/>
            <person name="Quandt C.A."/>
            <person name="Sperisen C."/>
            <person name="Tritt A."/>
            <person name="Tisserant E."/>
            <person name="Crous P.W."/>
            <person name="Henrissat B."/>
            <person name="Nehls U."/>
            <person name="Egli S."/>
            <person name="Spatafora J.W."/>
            <person name="Grigoriev I.V."/>
            <person name="Martin F.M."/>
        </authorList>
    </citation>
    <scope>NUCLEOTIDE SEQUENCE [LARGE SCALE GENOMIC DNA]</scope>
    <source>
        <strain evidence="4 5">CBS 459.81</strain>
    </source>
</reference>
<dbReference type="Proteomes" id="UP000250266">
    <property type="component" value="Unassembled WGS sequence"/>
</dbReference>
<accession>A0A8E2JKR0</accession>
<gene>
    <name evidence="4" type="ORF">K432DRAFT_468096</name>
</gene>
<name>A0A8E2JKR0_9PEZI</name>
<feature type="compositionally biased region" description="Polar residues" evidence="1">
    <location>
        <begin position="331"/>
        <end position="340"/>
    </location>
</feature>
<protein>
    <recommendedName>
        <fullName evidence="3">Bacteriophage T5 Orf172 DNA-binding domain-containing protein</fullName>
    </recommendedName>
</protein>
<keyword evidence="2" id="KW-1133">Transmembrane helix</keyword>
<evidence type="ECO:0000313" key="5">
    <source>
        <dbReference type="Proteomes" id="UP000250266"/>
    </source>
</evidence>
<dbReference type="EMBL" id="KV744810">
    <property type="protein sequence ID" value="OCK85997.1"/>
    <property type="molecule type" value="Genomic_DNA"/>
</dbReference>
<keyword evidence="2" id="KW-0812">Transmembrane</keyword>
<proteinExistence type="predicted"/>
<evidence type="ECO:0000256" key="1">
    <source>
        <dbReference type="SAM" id="MobiDB-lite"/>
    </source>
</evidence>
<feature type="transmembrane region" description="Helical" evidence="2">
    <location>
        <begin position="563"/>
        <end position="581"/>
    </location>
</feature>
<feature type="transmembrane region" description="Helical" evidence="2">
    <location>
        <begin position="588"/>
        <end position="613"/>
    </location>
</feature>
<sequence length="618" mass="71432">MATFNEAVDELTLHSADSFNCFFSFLGNGRCENTIPREQLDISLLWNLMTEIPQDHIIRRFVCISHQGSEVVRAVQEVMQKWVWEQSSMNFSLFKDMPSARNEGDNVQNPPINPSTYMSPSDRITSRSVAPPTPDTLPPPNVTPGIQTNDTPIKPSGGEASTNRRSSISSAERRIRRNRRWNNASPRESPLNARSRPRPQPPLAPMSAPAVLMSQKATAEQPRQPPARAISEQATSSGVQSNLQAPRTPARRRSQVQPIPQDESLSDHMRGPRPPGAYRSVGTEDGDENEEEEEEEEEEERSILSTADSENNDVDAMFTASLDDAPGLSRNPGTTQTRKSSNIDHPRTIDDKLREKIKKPLTNLQSRTYKRGYIYIFRDPRRPHLLKIGKTDREISQRREEIERSCQITLETVYKDGDGDNELPFHHSERAEKLIQQELAYYRATYECDVCRTGIDRKKTHKEWFKVSEDLAKQIVQRWVSFIRKGPYNEKGKLLSLWESRLCNMRRPRLNEKFEDHDVRHARWNVVLFANDADFFRHWAWETLFSTPEDRPRESLYYKLVRYRWQLWALFSWALIFILSFPRVLKFLIFLFGPLLSVAAFTILVMTTCLVIFELLRD</sequence>
<dbReference type="InterPro" id="IPR018306">
    <property type="entry name" value="Phage_T5_Orf172_DNA-bd"/>
</dbReference>
<dbReference type="SMART" id="SM00974">
    <property type="entry name" value="T5orf172"/>
    <property type="match status" value="1"/>
</dbReference>
<evidence type="ECO:0000256" key="2">
    <source>
        <dbReference type="SAM" id="Phobius"/>
    </source>
</evidence>
<keyword evidence="2" id="KW-0472">Membrane</keyword>
<feature type="compositionally biased region" description="Pro residues" evidence="1">
    <location>
        <begin position="131"/>
        <end position="142"/>
    </location>
</feature>
<dbReference type="OrthoDB" id="3511049at2759"/>
<dbReference type="Pfam" id="PF10544">
    <property type="entry name" value="T5orf172"/>
    <property type="match status" value="1"/>
</dbReference>
<feature type="compositionally biased region" description="Polar residues" evidence="1">
    <location>
        <begin position="105"/>
        <end position="128"/>
    </location>
</feature>
<keyword evidence="5" id="KW-1185">Reference proteome</keyword>
<organism evidence="4 5">
    <name type="scientific">Lepidopterella palustris CBS 459.81</name>
    <dbReference type="NCBI Taxonomy" id="1314670"/>
    <lineage>
        <taxon>Eukaryota</taxon>
        <taxon>Fungi</taxon>
        <taxon>Dikarya</taxon>
        <taxon>Ascomycota</taxon>
        <taxon>Pezizomycotina</taxon>
        <taxon>Dothideomycetes</taxon>
        <taxon>Pleosporomycetidae</taxon>
        <taxon>Mytilinidiales</taxon>
        <taxon>Argynnaceae</taxon>
        <taxon>Lepidopterella</taxon>
    </lineage>
</organism>
<feature type="region of interest" description="Disordered" evidence="1">
    <location>
        <begin position="96"/>
        <end position="350"/>
    </location>
</feature>
<dbReference type="AlphaFoldDB" id="A0A8E2JKR0"/>
<evidence type="ECO:0000259" key="3">
    <source>
        <dbReference type="SMART" id="SM00974"/>
    </source>
</evidence>
<evidence type="ECO:0000313" key="4">
    <source>
        <dbReference type="EMBL" id="OCK85997.1"/>
    </source>
</evidence>
<feature type="compositionally biased region" description="Basic and acidic residues" evidence="1">
    <location>
        <begin position="341"/>
        <end position="350"/>
    </location>
</feature>
<feature type="domain" description="Bacteriophage T5 Orf172 DNA-binding" evidence="3">
    <location>
        <begin position="380"/>
        <end position="479"/>
    </location>
</feature>
<feature type="compositionally biased region" description="Acidic residues" evidence="1">
    <location>
        <begin position="284"/>
        <end position="300"/>
    </location>
</feature>
<feature type="compositionally biased region" description="Polar residues" evidence="1">
    <location>
        <begin position="232"/>
        <end position="245"/>
    </location>
</feature>